<sequence>MGVLAVLKGVEKGVAWVTWQVMTHCQVSQWPAVTQAPPGHATTTTINTTTTTITTTTAMTAASLPVVSQVTRKTKEAHRVRGYLALLYKERTAAERIKRLSEGGAVLTPSVP</sequence>
<accession>A0A5B7KDA0</accession>
<gene>
    <name evidence="1" type="ORF">E2C01_098579</name>
</gene>
<dbReference type="Proteomes" id="UP000324222">
    <property type="component" value="Unassembled WGS sequence"/>
</dbReference>
<protein>
    <submittedName>
        <fullName evidence="1">Uncharacterized protein</fullName>
    </submittedName>
</protein>
<evidence type="ECO:0000313" key="2">
    <source>
        <dbReference type="Proteomes" id="UP000324222"/>
    </source>
</evidence>
<name>A0A5B7KDA0_PORTR</name>
<comment type="caution">
    <text evidence="1">The sequence shown here is derived from an EMBL/GenBank/DDBJ whole genome shotgun (WGS) entry which is preliminary data.</text>
</comment>
<dbReference type="AlphaFoldDB" id="A0A5B7KDA0"/>
<proteinExistence type="predicted"/>
<evidence type="ECO:0000313" key="1">
    <source>
        <dbReference type="EMBL" id="MPD02969.1"/>
    </source>
</evidence>
<reference evidence="1 2" key="1">
    <citation type="submission" date="2019-05" db="EMBL/GenBank/DDBJ databases">
        <title>Another draft genome of Portunus trituberculatus and its Hox gene families provides insights of decapod evolution.</title>
        <authorList>
            <person name="Jeong J.-H."/>
            <person name="Song I."/>
            <person name="Kim S."/>
            <person name="Choi T."/>
            <person name="Kim D."/>
            <person name="Ryu S."/>
            <person name="Kim W."/>
        </authorList>
    </citation>
    <scope>NUCLEOTIDE SEQUENCE [LARGE SCALE GENOMIC DNA]</scope>
    <source>
        <tissue evidence="1">Muscle</tissue>
    </source>
</reference>
<organism evidence="1 2">
    <name type="scientific">Portunus trituberculatus</name>
    <name type="common">Swimming crab</name>
    <name type="synonym">Neptunus trituberculatus</name>
    <dbReference type="NCBI Taxonomy" id="210409"/>
    <lineage>
        <taxon>Eukaryota</taxon>
        <taxon>Metazoa</taxon>
        <taxon>Ecdysozoa</taxon>
        <taxon>Arthropoda</taxon>
        <taxon>Crustacea</taxon>
        <taxon>Multicrustacea</taxon>
        <taxon>Malacostraca</taxon>
        <taxon>Eumalacostraca</taxon>
        <taxon>Eucarida</taxon>
        <taxon>Decapoda</taxon>
        <taxon>Pleocyemata</taxon>
        <taxon>Brachyura</taxon>
        <taxon>Eubrachyura</taxon>
        <taxon>Portunoidea</taxon>
        <taxon>Portunidae</taxon>
        <taxon>Portuninae</taxon>
        <taxon>Portunus</taxon>
    </lineage>
</organism>
<dbReference type="EMBL" id="VSRR010133978">
    <property type="protein sequence ID" value="MPD02969.1"/>
    <property type="molecule type" value="Genomic_DNA"/>
</dbReference>
<keyword evidence="2" id="KW-1185">Reference proteome</keyword>